<dbReference type="InterPro" id="IPR023753">
    <property type="entry name" value="FAD/NAD-binding_dom"/>
</dbReference>
<comment type="caution">
    <text evidence="7">The sequence shown here is derived from an EMBL/GenBank/DDBJ whole genome shotgun (WGS) entry which is preliminary data.</text>
</comment>
<keyword evidence="2" id="KW-0274">FAD</keyword>
<dbReference type="Gene3D" id="3.50.50.60">
    <property type="entry name" value="FAD/NAD(P)-binding domain"/>
    <property type="match status" value="2"/>
</dbReference>
<evidence type="ECO:0000259" key="6">
    <source>
        <dbReference type="Pfam" id="PF07992"/>
    </source>
</evidence>
<sequence length="351" mass="38048">MAMEETFAPKPAGNEPWEVAIIGSGPAALTAAIYTTRGAASTIVLGGAKWGGQLMLTTDVDNYPGFEEGIQGPELMLRMRKQAERFGAEFVQDDVKGVDFDKRPFEILAGDKKYLAKTVIISTGADTKWLGVSGEKELIGRGVSSCAPCDAPFFKGKSVAVVGGGDSAMEEALVLTKYATSVMMIHRRGEFRASQAMQSKVLEYEKEGKIKIIWDTEVTEVQGGERLESVIVRTKTDSKMAEILKKGKLAELGGELIEEKEGFVFWKLPLDGIFVAIGHVPATAIFSGKIELDEKGYVVTKNQPSTNIGDGIFVAGDVHDYRYRQAITAAGFGCMAGMEALRYLDKPPPSW</sequence>
<evidence type="ECO:0000256" key="3">
    <source>
        <dbReference type="ARBA" id="ARBA00023002"/>
    </source>
</evidence>
<dbReference type="Pfam" id="PF07992">
    <property type="entry name" value="Pyr_redox_2"/>
    <property type="match status" value="1"/>
</dbReference>
<keyword evidence="5" id="KW-0676">Redox-active center</keyword>
<keyword evidence="4" id="KW-1015">Disulfide bond</keyword>
<dbReference type="PRINTS" id="PR00469">
    <property type="entry name" value="PNDRDTASEII"/>
</dbReference>
<dbReference type="PANTHER" id="PTHR48105">
    <property type="entry name" value="THIOREDOXIN REDUCTASE 1-RELATED-RELATED"/>
    <property type="match status" value="1"/>
</dbReference>
<dbReference type="PATRIC" id="fig|1618578.3.peg.294"/>
<dbReference type="InterPro" id="IPR008255">
    <property type="entry name" value="Pyr_nucl-diS_OxRdtase_2_AS"/>
</dbReference>
<protein>
    <submittedName>
        <fullName evidence="7">Thioredoxin reductase</fullName>
    </submittedName>
</protein>
<dbReference type="Proteomes" id="UP000034090">
    <property type="component" value="Unassembled WGS sequence"/>
</dbReference>
<evidence type="ECO:0000256" key="4">
    <source>
        <dbReference type="ARBA" id="ARBA00023157"/>
    </source>
</evidence>
<evidence type="ECO:0000256" key="1">
    <source>
        <dbReference type="ARBA" id="ARBA00022630"/>
    </source>
</evidence>
<dbReference type="AlphaFoldDB" id="A0A0G1DK57"/>
<gene>
    <name evidence="7" type="ORF">UV74_C0006G0011</name>
</gene>
<dbReference type="InterPro" id="IPR050097">
    <property type="entry name" value="Ferredoxin-NADP_redctase_2"/>
</dbReference>
<dbReference type="PROSITE" id="PS00573">
    <property type="entry name" value="PYRIDINE_REDOX_2"/>
    <property type="match status" value="1"/>
</dbReference>
<dbReference type="GO" id="GO:0016668">
    <property type="term" value="F:oxidoreductase activity, acting on a sulfur group of donors, NAD(P) as acceptor"/>
    <property type="evidence" value="ECO:0007669"/>
    <property type="project" value="UniProtKB-ARBA"/>
</dbReference>
<dbReference type="InterPro" id="IPR036188">
    <property type="entry name" value="FAD/NAD-bd_sf"/>
</dbReference>
<reference evidence="7 8" key="1">
    <citation type="journal article" date="2015" name="Nature">
        <title>rRNA introns, odd ribosomes, and small enigmatic genomes across a large radiation of phyla.</title>
        <authorList>
            <person name="Brown C.T."/>
            <person name="Hug L.A."/>
            <person name="Thomas B.C."/>
            <person name="Sharon I."/>
            <person name="Castelle C.J."/>
            <person name="Singh A."/>
            <person name="Wilkins M.J."/>
            <person name="Williams K.H."/>
            <person name="Banfield J.F."/>
        </authorList>
    </citation>
    <scope>NUCLEOTIDE SEQUENCE [LARGE SCALE GENOMIC DNA]</scope>
</reference>
<dbReference type="EMBL" id="LCFQ01000006">
    <property type="protein sequence ID" value="KKS98054.1"/>
    <property type="molecule type" value="Genomic_DNA"/>
</dbReference>
<evidence type="ECO:0000313" key="7">
    <source>
        <dbReference type="EMBL" id="KKS98054.1"/>
    </source>
</evidence>
<name>A0A0G1DK57_9BACT</name>
<feature type="domain" description="FAD/NAD(P)-binding" evidence="6">
    <location>
        <begin position="18"/>
        <end position="330"/>
    </location>
</feature>
<keyword evidence="3" id="KW-0560">Oxidoreductase</keyword>
<dbReference type="PRINTS" id="PR00368">
    <property type="entry name" value="FADPNR"/>
</dbReference>
<evidence type="ECO:0000256" key="2">
    <source>
        <dbReference type="ARBA" id="ARBA00022827"/>
    </source>
</evidence>
<dbReference type="SUPFAM" id="SSF51905">
    <property type="entry name" value="FAD/NAD(P)-binding domain"/>
    <property type="match status" value="1"/>
</dbReference>
<accession>A0A0G1DK57</accession>
<organism evidence="7 8">
    <name type="scientific">Candidatus Woesebacteria bacterium GW2011_GWB1_43_14</name>
    <dbReference type="NCBI Taxonomy" id="1618578"/>
    <lineage>
        <taxon>Bacteria</taxon>
        <taxon>Candidatus Woeseibacteriota</taxon>
    </lineage>
</organism>
<keyword evidence="1" id="KW-0285">Flavoprotein</keyword>
<dbReference type="STRING" id="1618578.UV74_C0006G0011"/>
<evidence type="ECO:0000256" key="5">
    <source>
        <dbReference type="ARBA" id="ARBA00023284"/>
    </source>
</evidence>
<proteinExistence type="predicted"/>
<evidence type="ECO:0000313" key="8">
    <source>
        <dbReference type="Proteomes" id="UP000034090"/>
    </source>
</evidence>